<evidence type="ECO:0000313" key="1">
    <source>
        <dbReference type="EMBL" id="GBG06348.1"/>
    </source>
</evidence>
<sequence length="104" mass="12291">MSGCSLRYEYTRVSATIIHKEFEDGYYETVNTTDYQGNPTTKQEYVPAEWDITVDYNGIQAEFEFTDIEYWNNHQIGQTMKVYLRSGYDKDDKLVTQSLELFKD</sequence>
<protein>
    <submittedName>
        <fullName evidence="1">Uncharacterized protein</fullName>
    </submittedName>
</protein>
<reference evidence="1 2" key="1">
    <citation type="submission" date="2017-08" db="EMBL/GenBank/DDBJ databases">
        <title>Substantial Increase in Enzyme Production by Combined Drug-Resistance Mutations in Paenibacillus agaridevorans.</title>
        <authorList>
            <person name="Tanaka Y."/>
            <person name="Funane K."/>
            <person name="Hosaka T."/>
            <person name="Shiwa Y."/>
            <person name="Fujita N."/>
            <person name="Miyazaki T."/>
            <person name="Yoshikawa H."/>
            <person name="Murakami K."/>
            <person name="Kasahara K."/>
            <person name="Inaoka T."/>
            <person name="Hiraga Y."/>
            <person name="Ochi K."/>
        </authorList>
    </citation>
    <scope>NUCLEOTIDE SEQUENCE [LARGE SCALE GENOMIC DNA]</scope>
    <source>
        <strain evidence="1 2">T-3040</strain>
    </source>
</reference>
<name>A0A2R5EMZ1_9BACL</name>
<organism evidence="1 2">
    <name type="scientific">Paenibacillus agaridevorans</name>
    <dbReference type="NCBI Taxonomy" id="171404"/>
    <lineage>
        <taxon>Bacteria</taxon>
        <taxon>Bacillati</taxon>
        <taxon>Bacillota</taxon>
        <taxon>Bacilli</taxon>
        <taxon>Bacillales</taxon>
        <taxon>Paenibacillaceae</taxon>
        <taxon>Paenibacillus</taxon>
    </lineage>
</organism>
<evidence type="ECO:0000313" key="2">
    <source>
        <dbReference type="Proteomes" id="UP000245202"/>
    </source>
</evidence>
<dbReference type="EMBL" id="BDQX01000041">
    <property type="protein sequence ID" value="GBG06348.1"/>
    <property type="molecule type" value="Genomic_DNA"/>
</dbReference>
<keyword evidence="2" id="KW-1185">Reference proteome</keyword>
<proteinExistence type="predicted"/>
<dbReference type="Proteomes" id="UP000245202">
    <property type="component" value="Unassembled WGS sequence"/>
</dbReference>
<accession>A0A2R5EMZ1</accession>
<comment type="caution">
    <text evidence="1">The sequence shown here is derived from an EMBL/GenBank/DDBJ whole genome shotgun (WGS) entry which is preliminary data.</text>
</comment>
<dbReference type="AlphaFoldDB" id="A0A2R5EMZ1"/>
<gene>
    <name evidence="1" type="ORF">PAT3040_00873</name>
</gene>